<dbReference type="InterPro" id="IPR011659">
    <property type="entry name" value="WD40"/>
</dbReference>
<feature type="region of interest" description="Disordered" evidence="5">
    <location>
        <begin position="630"/>
        <end position="650"/>
    </location>
</feature>
<proteinExistence type="predicted"/>
<dbReference type="InterPro" id="IPR011990">
    <property type="entry name" value="TPR-like_helical_dom_sf"/>
</dbReference>
<accession>A0A6J4IQG9</accession>
<dbReference type="InterPro" id="IPR006664">
    <property type="entry name" value="OMP_bac"/>
</dbReference>
<dbReference type="Gene3D" id="3.30.1330.60">
    <property type="entry name" value="OmpA-like domain"/>
    <property type="match status" value="1"/>
</dbReference>
<evidence type="ECO:0000313" key="7">
    <source>
        <dbReference type="EMBL" id="CAA9257090.1"/>
    </source>
</evidence>
<dbReference type="Gene3D" id="2.120.10.30">
    <property type="entry name" value="TolB, C-terminal domain"/>
    <property type="match status" value="1"/>
</dbReference>
<evidence type="ECO:0000256" key="4">
    <source>
        <dbReference type="PROSITE-ProRule" id="PRU00473"/>
    </source>
</evidence>
<keyword evidence="3" id="KW-0998">Cell outer membrane</keyword>
<dbReference type="SUPFAM" id="SSF82171">
    <property type="entry name" value="DPP6 N-terminal domain-like"/>
    <property type="match status" value="1"/>
</dbReference>
<dbReference type="GO" id="GO:0009279">
    <property type="term" value="C:cell outer membrane"/>
    <property type="evidence" value="ECO:0007669"/>
    <property type="project" value="UniProtKB-SubCell"/>
</dbReference>
<dbReference type="Gene3D" id="1.25.40.10">
    <property type="entry name" value="Tetratricopeptide repeat domain"/>
    <property type="match status" value="1"/>
</dbReference>
<dbReference type="AlphaFoldDB" id="A0A6J4IQG9"/>
<evidence type="ECO:0000256" key="1">
    <source>
        <dbReference type="ARBA" id="ARBA00004442"/>
    </source>
</evidence>
<evidence type="ECO:0000256" key="2">
    <source>
        <dbReference type="ARBA" id="ARBA00023136"/>
    </source>
</evidence>
<name>A0A6J4IQG9_9BACT</name>
<dbReference type="PROSITE" id="PS51123">
    <property type="entry name" value="OMPA_2"/>
    <property type="match status" value="1"/>
</dbReference>
<dbReference type="Pfam" id="PF07676">
    <property type="entry name" value="PD40"/>
    <property type="match status" value="3"/>
</dbReference>
<dbReference type="Pfam" id="PF00691">
    <property type="entry name" value="OmpA"/>
    <property type="match status" value="1"/>
</dbReference>
<comment type="subcellular location">
    <subcellularLocation>
        <location evidence="1">Cell outer membrane</location>
    </subcellularLocation>
</comment>
<dbReference type="SUPFAM" id="SSF48452">
    <property type="entry name" value="TPR-like"/>
    <property type="match status" value="1"/>
</dbReference>
<dbReference type="InterPro" id="IPR050330">
    <property type="entry name" value="Bact_OuterMem_StrucFunc"/>
</dbReference>
<evidence type="ECO:0000259" key="6">
    <source>
        <dbReference type="PROSITE" id="PS51123"/>
    </source>
</evidence>
<dbReference type="SUPFAM" id="SSF103088">
    <property type="entry name" value="OmpA-like"/>
    <property type="match status" value="1"/>
</dbReference>
<dbReference type="InterPro" id="IPR011042">
    <property type="entry name" value="6-blade_b-propeller_TolB-like"/>
</dbReference>
<keyword evidence="2 4" id="KW-0472">Membrane</keyword>
<feature type="domain" description="OmpA-like" evidence="6">
    <location>
        <begin position="533"/>
        <end position="649"/>
    </location>
</feature>
<dbReference type="PRINTS" id="PR01021">
    <property type="entry name" value="OMPADOMAIN"/>
</dbReference>
<dbReference type="PANTHER" id="PTHR30329">
    <property type="entry name" value="STATOR ELEMENT OF FLAGELLAR MOTOR COMPLEX"/>
    <property type="match status" value="1"/>
</dbReference>
<dbReference type="PROSITE" id="PS51257">
    <property type="entry name" value="PROKAR_LIPOPROTEIN"/>
    <property type="match status" value="1"/>
</dbReference>
<organism evidence="7">
    <name type="scientific">uncultured Adhaeribacter sp</name>
    <dbReference type="NCBI Taxonomy" id="448109"/>
    <lineage>
        <taxon>Bacteria</taxon>
        <taxon>Pseudomonadati</taxon>
        <taxon>Bacteroidota</taxon>
        <taxon>Cytophagia</taxon>
        <taxon>Cytophagales</taxon>
        <taxon>Hymenobacteraceae</taxon>
        <taxon>Adhaeribacter</taxon>
        <taxon>environmental samples</taxon>
    </lineage>
</organism>
<evidence type="ECO:0000256" key="3">
    <source>
        <dbReference type="ARBA" id="ARBA00023237"/>
    </source>
</evidence>
<sequence length="650" mass="71756">MRIYVYYLPRHPLMNKFYLMLLLAVMVGLGACKTLSSVGKADKKFAQGEYNDAIRLYENALKNTKEPGPVNFKLAESYRLSNRIMQAEPYYKAALDAGVKKEEGIFYYGVALKANTKYNEAQAQFSRYAQAGTNKTLVARAKLEAANMSAVPGILNAKTYNELKPLDQLNTNAAEFAPTMLNGELYFASSRDGKLYHGNGEGFNDIFALRYDDPAAMAGGAVRKMGSPINTPEAHEAAVTFSKDGTTMIFARSNTGSRKGTLNVDLYVSRFKGSWSEPRLLSINSKDAWDSSPALSPDGKTLYFSSDRKGGQGGNDIYSSTLDDQGRFSTPENLGPEINTPGNENFPFVAEDGTLYISSDGHPGLGSLDIFRIEKNKPLNLGVPINSNADDFAPYMLSDESGYFSSNRAGGKGSDDIYFFKKAKPKLVNFYVDVTVRELLPNTTNYKPMSRIRVELQDTKGVAVDQAFTNPNGRLSFKLDTAKAYSLLAENPGYFAARQAVSTVGKTPPQAALTQPETDIRLTANLVLTRIIKDKSIVVENIYYDLDKANIRPDAALELDKLVQTLTDNPKITIELSSHTDVRGKDAYNLDLSQRRAQSAVDYIISKGIASNRITAKGYGETQLIVKNAKTEEEHQRNRRTQFKVTKIAQ</sequence>
<reference evidence="7" key="1">
    <citation type="submission" date="2020-02" db="EMBL/GenBank/DDBJ databases">
        <authorList>
            <person name="Meier V. D."/>
        </authorList>
    </citation>
    <scope>NUCLEOTIDE SEQUENCE</scope>
    <source>
        <strain evidence="7">AVDCRST_MAG95</strain>
    </source>
</reference>
<dbReference type="InterPro" id="IPR006665">
    <property type="entry name" value="OmpA-like"/>
</dbReference>
<dbReference type="CDD" id="cd07185">
    <property type="entry name" value="OmpA_C-like"/>
    <property type="match status" value="1"/>
</dbReference>
<dbReference type="InterPro" id="IPR036737">
    <property type="entry name" value="OmpA-like_sf"/>
</dbReference>
<gene>
    <name evidence="7" type="ORF">AVDCRST_MAG95-2148</name>
</gene>
<dbReference type="PANTHER" id="PTHR30329:SF21">
    <property type="entry name" value="LIPOPROTEIN YIAD-RELATED"/>
    <property type="match status" value="1"/>
</dbReference>
<dbReference type="CDD" id="cd15482">
    <property type="entry name" value="Sialidase_non-viral"/>
    <property type="match status" value="1"/>
</dbReference>
<evidence type="ECO:0000256" key="5">
    <source>
        <dbReference type="SAM" id="MobiDB-lite"/>
    </source>
</evidence>
<protein>
    <submittedName>
        <fullName evidence="7">Outer membrane lipoprotein omp16</fullName>
    </submittedName>
</protein>
<keyword evidence="7" id="KW-0449">Lipoprotein</keyword>
<dbReference type="EMBL" id="CADCTJ010000672">
    <property type="protein sequence ID" value="CAA9257090.1"/>
    <property type="molecule type" value="Genomic_DNA"/>
</dbReference>